<protein>
    <recommendedName>
        <fullName evidence="1">Phosphatidic acid phosphatase type 2/haloperoxidase domain-containing protein</fullName>
    </recommendedName>
</protein>
<keyword evidence="3" id="KW-1185">Reference proteome</keyword>
<dbReference type="CDD" id="cd03398">
    <property type="entry name" value="PAP2_haloperoxidase"/>
    <property type="match status" value="1"/>
</dbReference>
<proteinExistence type="predicted"/>
<dbReference type="SUPFAM" id="SSF48317">
    <property type="entry name" value="Acid phosphatase/Vanadium-dependent haloperoxidase"/>
    <property type="match status" value="1"/>
</dbReference>
<accession>A0ABS4JZP8</accession>
<dbReference type="InterPro" id="IPR052559">
    <property type="entry name" value="V-haloperoxidase"/>
</dbReference>
<feature type="domain" description="Phosphatidic acid phosphatase type 2/haloperoxidase" evidence="1">
    <location>
        <begin position="123"/>
        <end position="233"/>
    </location>
</feature>
<dbReference type="Pfam" id="PF01569">
    <property type="entry name" value="PAP2"/>
    <property type="match status" value="1"/>
</dbReference>
<evidence type="ECO:0000313" key="2">
    <source>
        <dbReference type="EMBL" id="MBP2021017.1"/>
    </source>
</evidence>
<evidence type="ECO:0000313" key="3">
    <source>
        <dbReference type="Proteomes" id="UP001519308"/>
    </source>
</evidence>
<dbReference type="InterPro" id="IPR000326">
    <property type="entry name" value="PAP2/HPO"/>
</dbReference>
<comment type="caution">
    <text evidence="2">The sequence shown here is derived from an EMBL/GenBank/DDBJ whole genome shotgun (WGS) entry which is preliminary data.</text>
</comment>
<sequence length="294" mass="33441">MTNTNNNLPRNWSMLSYGNELRVPYAEDPMGSTWPTYFLKRNEKGNFVDDNGNYLAFPMREPDTSIDFDGKQLTAVKDAQRKLNSNQINIAKYWGTGPATKQWTPIIDILIDTYKITAFRAARILAAVHAALNDAFAVTWYFKYLWKIPRPNQLDQSFISLLPMPKHPSYPAGHGVVAGCAEVVLSYFFPPEAYRLHELAEECAISRLYAGVHYPIDNEQGLILGRFIGEMVVEKLKKQKDDNSCYVDYPNSEYLGAKLPPPPYKQVISYAEGHYCPFAEDLYSSDKLAKEIES</sequence>
<dbReference type="Proteomes" id="UP001519308">
    <property type="component" value="Unassembled WGS sequence"/>
</dbReference>
<evidence type="ECO:0000259" key="1">
    <source>
        <dbReference type="SMART" id="SM00014"/>
    </source>
</evidence>
<reference evidence="2 3" key="1">
    <citation type="submission" date="2021-03" db="EMBL/GenBank/DDBJ databases">
        <title>Genomic Encyclopedia of Type Strains, Phase IV (KMG-IV): sequencing the most valuable type-strain genomes for metagenomic binning, comparative biology and taxonomic classification.</title>
        <authorList>
            <person name="Goeker M."/>
        </authorList>
    </citation>
    <scope>NUCLEOTIDE SEQUENCE [LARGE SCALE GENOMIC DNA]</scope>
    <source>
        <strain evidence="2 3">DSM 28650</strain>
    </source>
</reference>
<dbReference type="InterPro" id="IPR036938">
    <property type="entry name" value="PAP2/HPO_sf"/>
</dbReference>
<organism evidence="2 3">
    <name type="scientific">Clostridium punense</name>
    <dbReference type="NCBI Taxonomy" id="1054297"/>
    <lineage>
        <taxon>Bacteria</taxon>
        <taxon>Bacillati</taxon>
        <taxon>Bacillota</taxon>
        <taxon>Clostridia</taxon>
        <taxon>Eubacteriales</taxon>
        <taxon>Clostridiaceae</taxon>
        <taxon>Clostridium</taxon>
    </lineage>
</organism>
<gene>
    <name evidence="2" type="ORF">J2Z44_000801</name>
</gene>
<name>A0ABS4JZP8_9CLOT</name>
<dbReference type="EMBL" id="JAGGLL010000004">
    <property type="protein sequence ID" value="MBP2021017.1"/>
    <property type="molecule type" value="Genomic_DNA"/>
</dbReference>
<dbReference type="PANTHER" id="PTHR34599">
    <property type="entry name" value="PEROXIDASE-RELATED"/>
    <property type="match status" value="1"/>
</dbReference>
<dbReference type="Gene3D" id="1.10.606.20">
    <property type="match status" value="1"/>
</dbReference>
<dbReference type="SMART" id="SM00014">
    <property type="entry name" value="acidPPc"/>
    <property type="match status" value="1"/>
</dbReference>
<dbReference type="RefSeq" id="WP_021284491.1">
    <property type="nucleotide sequence ID" value="NZ_JAGGLL010000004.1"/>
</dbReference>
<dbReference type="PANTHER" id="PTHR34599:SF1">
    <property type="entry name" value="PHOSPHATIDIC ACID PHOSPHATASE TYPE 2_HALOPEROXIDASE DOMAIN-CONTAINING PROTEIN"/>
    <property type="match status" value="1"/>
</dbReference>